<reference evidence="2" key="2">
    <citation type="journal article" date="2024" name="Plant">
        <title>Genomic evolution and insights into agronomic trait innovations of Sesamum species.</title>
        <authorList>
            <person name="Miao H."/>
            <person name="Wang L."/>
            <person name="Qu L."/>
            <person name="Liu H."/>
            <person name="Sun Y."/>
            <person name="Le M."/>
            <person name="Wang Q."/>
            <person name="Wei S."/>
            <person name="Zheng Y."/>
            <person name="Lin W."/>
            <person name="Duan Y."/>
            <person name="Cao H."/>
            <person name="Xiong S."/>
            <person name="Wang X."/>
            <person name="Wei L."/>
            <person name="Li C."/>
            <person name="Ma Q."/>
            <person name="Ju M."/>
            <person name="Zhao R."/>
            <person name="Li G."/>
            <person name="Mu C."/>
            <person name="Tian Q."/>
            <person name="Mei H."/>
            <person name="Zhang T."/>
            <person name="Gao T."/>
            <person name="Zhang H."/>
        </authorList>
    </citation>
    <scope>NUCLEOTIDE SEQUENCE</scope>
    <source>
        <strain evidence="2">G01</strain>
    </source>
</reference>
<reference evidence="2" key="1">
    <citation type="submission" date="2020-06" db="EMBL/GenBank/DDBJ databases">
        <authorList>
            <person name="Li T."/>
            <person name="Hu X."/>
            <person name="Zhang T."/>
            <person name="Song X."/>
            <person name="Zhang H."/>
            <person name="Dai N."/>
            <person name="Sheng W."/>
            <person name="Hou X."/>
            <person name="Wei L."/>
        </authorList>
    </citation>
    <scope>NUCLEOTIDE SEQUENCE</scope>
    <source>
        <strain evidence="2">G01</strain>
        <tissue evidence="2">Leaf</tissue>
    </source>
</reference>
<name>A0AAW2MMH6_9LAMI</name>
<organism evidence="2">
    <name type="scientific">Sesamum angustifolium</name>
    <dbReference type="NCBI Taxonomy" id="2727405"/>
    <lineage>
        <taxon>Eukaryota</taxon>
        <taxon>Viridiplantae</taxon>
        <taxon>Streptophyta</taxon>
        <taxon>Embryophyta</taxon>
        <taxon>Tracheophyta</taxon>
        <taxon>Spermatophyta</taxon>
        <taxon>Magnoliopsida</taxon>
        <taxon>eudicotyledons</taxon>
        <taxon>Gunneridae</taxon>
        <taxon>Pentapetalae</taxon>
        <taxon>asterids</taxon>
        <taxon>lamiids</taxon>
        <taxon>Lamiales</taxon>
        <taxon>Pedaliaceae</taxon>
        <taxon>Sesamum</taxon>
    </lineage>
</organism>
<gene>
    <name evidence="2" type="ORF">Sangu_1715600</name>
</gene>
<dbReference type="AlphaFoldDB" id="A0AAW2MMH6"/>
<dbReference type="EMBL" id="JACGWK010000010">
    <property type="protein sequence ID" value="KAL0331701.1"/>
    <property type="molecule type" value="Genomic_DNA"/>
</dbReference>
<feature type="domain" description="Retroviral polymerase SH3-like" evidence="1">
    <location>
        <begin position="41"/>
        <end position="95"/>
    </location>
</feature>
<protein>
    <recommendedName>
        <fullName evidence="1">Retroviral polymerase SH3-like domain-containing protein</fullName>
    </recommendedName>
</protein>
<evidence type="ECO:0000259" key="1">
    <source>
        <dbReference type="Pfam" id="PF25597"/>
    </source>
</evidence>
<sequence length="109" mass="12575">MAVRLLNIARSTTVAQTPYQIWLEKPASYKYSRVWGSAAYIKRVVGDKSDSRSSLCRFISYPKEIAGYYFYDPSEQNIFVLRNAVFLERGFPVDTRHDELLLEESSEAP</sequence>
<accession>A0AAW2MMH6</accession>
<dbReference type="Pfam" id="PF25597">
    <property type="entry name" value="SH3_retrovirus"/>
    <property type="match status" value="1"/>
</dbReference>
<comment type="caution">
    <text evidence="2">The sequence shown here is derived from an EMBL/GenBank/DDBJ whole genome shotgun (WGS) entry which is preliminary data.</text>
</comment>
<proteinExistence type="predicted"/>
<evidence type="ECO:0000313" key="2">
    <source>
        <dbReference type="EMBL" id="KAL0331701.1"/>
    </source>
</evidence>
<dbReference type="InterPro" id="IPR057670">
    <property type="entry name" value="SH3_retrovirus"/>
</dbReference>